<reference evidence="1 2" key="1">
    <citation type="submission" date="2018-05" db="EMBL/GenBank/DDBJ databases">
        <title>Pararhodobacter marina sp. nov., isolated from deep-sea water of the Indian Ocean.</title>
        <authorList>
            <person name="Lai Q.Sr."/>
            <person name="Liu X."/>
            <person name="Shao Z."/>
        </authorList>
    </citation>
    <scope>NUCLEOTIDE SEQUENCE [LARGE SCALE GENOMIC DNA]</scope>
    <source>
        <strain evidence="1 2">CIC4N-9</strain>
    </source>
</reference>
<accession>A0A2U2C497</accession>
<name>A0A2U2C497_9RHOB</name>
<dbReference type="EMBL" id="QEYD01000017">
    <property type="protein sequence ID" value="PWE26687.1"/>
    <property type="molecule type" value="Genomic_DNA"/>
</dbReference>
<proteinExistence type="predicted"/>
<dbReference type="Proteomes" id="UP000244940">
    <property type="component" value="Unassembled WGS sequence"/>
</dbReference>
<comment type="caution">
    <text evidence="1">The sequence shown here is derived from an EMBL/GenBank/DDBJ whole genome shotgun (WGS) entry which is preliminary data.</text>
</comment>
<evidence type="ECO:0000313" key="1">
    <source>
        <dbReference type="EMBL" id="PWE26687.1"/>
    </source>
</evidence>
<dbReference type="GeneID" id="94367322"/>
<evidence type="ECO:0000313" key="2">
    <source>
        <dbReference type="Proteomes" id="UP000244940"/>
    </source>
</evidence>
<keyword evidence="2" id="KW-1185">Reference proteome</keyword>
<protein>
    <recommendedName>
        <fullName evidence="3">IclR-ED domain-containing protein</fullName>
    </recommendedName>
</protein>
<gene>
    <name evidence="1" type="ORF">C4N9_20720</name>
</gene>
<sequence length="69" mass="7546">MKLKAEVGHWSSVVGNSVHLIAPDGRMVGQIAFLCHDDTLRNREVQANLASVICDAINARDKEKSNDLS</sequence>
<organism evidence="1 2">
    <name type="scientific">Pararhodobacter marinus</name>
    <dbReference type="NCBI Taxonomy" id="2184063"/>
    <lineage>
        <taxon>Bacteria</taxon>
        <taxon>Pseudomonadati</taxon>
        <taxon>Pseudomonadota</taxon>
        <taxon>Alphaproteobacteria</taxon>
        <taxon>Rhodobacterales</taxon>
        <taxon>Paracoccaceae</taxon>
        <taxon>Pararhodobacter</taxon>
    </lineage>
</organism>
<dbReference type="RefSeq" id="WP_109535248.1">
    <property type="nucleotide sequence ID" value="NZ_QEYD01000017.1"/>
</dbReference>
<dbReference type="AlphaFoldDB" id="A0A2U2C497"/>
<dbReference type="OrthoDB" id="7872862at2"/>
<evidence type="ECO:0008006" key="3">
    <source>
        <dbReference type="Google" id="ProtNLM"/>
    </source>
</evidence>